<gene>
    <name evidence="1" type="ORF">O6H91_11G081100</name>
</gene>
<organism evidence="1 2">
    <name type="scientific">Diphasiastrum complanatum</name>
    <name type="common">Issler's clubmoss</name>
    <name type="synonym">Lycopodium complanatum</name>
    <dbReference type="NCBI Taxonomy" id="34168"/>
    <lineage>
        <taxon>Eukaryota</taxon>
        <taxon>Viridiplantae</taxon>
        <taxon>Streptophyta</taxon>
        <taxon>Embryophyta</taxon>
        <taxon>Tracheophyta</taxon>
        <taxon>Lycopodiopsida</taxon>
        <taxon>Lycopodiales</taxon>
        <taxon>Lycopodiaceae</taxon>
        <taxon>Lycopodioideae</taxon>
        <taxon>Diphasiastrum</taxon>
    </lineage>
</organism>
<dbReference type="EMBL" id="CM055102">
    <property type="protein sequence ID" value="KAJ7539206.1"/>
    <property type="molecule type" value="Genomic_DNA"/>
</dbReference>
<protein>
    <submittedName>
        <fullName evidence="1">Uncharacterized protein</fullName>
    </submittedName>
</protein>
<sequence length="152" mass="17710">MILVDSKRTISWMSTTTGKKVETAILSNTGNLILQINETATAVWQSFDYPTDTWLPKMKLTFETIFRSWKSLINPATGRFSFKIDDYGALQLLWNEYVLYWKADLSIRPSTFVDTTQNRTYVSILTFFSNATSYYHTWMEKILLQKAPKSHK</sequence>
<accession>A0ACC2CB24</accession>
<reference evidence="2" key="1">
    <citation type="journal article" date="2024" name="Proc. Natl. Acad. Sci. U.S.A.">
        <title>Extraordinary preservation of gene collinearity over three hundred million years revealed in homosporous lycophytes.</title>
        <authorList>
            <person name="Li C."/>
            <person name="Wickell D."/>
            <person name="Kuo L.Y."/>
            <person name="Chen X."/>
            <person name="Nie B."/>
            <person name="Liao X."/>
            <person name="Peng D."/>
            <person name="Ji J."/>
            <person name="Jenkins J."/>
            <person name="Williams M."/>
            <person name="Shu S."/>
            <person name="Plott C."/>
            <person name="Barry K."/>
            <person name="Rajasekar S."/>
            <person name="Grimwood J."/>
            <person name="Han X."/>
            <person name="Sun S."/>
            <person name="Hou Z."/>
            <person name="He W."/>
            <person name="Dai G."/>
            <person name="Sun C."/>
            <person name="Schmutz J."/>
            <person name="Leebens-Mack J.H."/>
            <person name="Li F.W."/>
            <person name="Wang L."/>
        </authorList>
    </citation>
    <scope>NUCLEOTIDE SEQUENCE [LARGE SCALE GENOMIC DNA]</scope>
    <source>
        <strain evidence="2">cv. PW_Plant_1</strain>
    </source>
</reference>
<evidence type="ECO:0000313" key="1">
    <source>
        <dbReference type="EMBL" id="KAJ7539206.1"/>
    </source>
</evidence>
<comment type="caution">
    <text evidence="1">The sequence shown here is derived from an EMBL/GenBank/DDBJ whole genome shotgun (WGS) entry which is preliminary data.</text>
</comment>
<evidence type="ECO:0000313" key="2">
    <source>
        <dbReference type="Proteomes" id="UP001162992"/>
    </source>
</evidence>
<dbReference type="Proteomes" id="UP001162992">
    <property type="component" value="Chromosome 11"/>
</dbReference>
<proteinExistence type="predicted"/>
<keyword evidence="2" id="KW-1185">Reference proteome</keyword>
<name>A0ACC2CB24_DIPCM</name>